<reference evidence="6 7" key="1">
    <citation type="submission" date="2012-11" db="EMBL/GenBank/DDBJ databases">
        <title>The complete genome sequence of Corynebacterium maris Coryn-1 (=DSM 45190).</title>
        <authorList>
            <person name="Schaffert L."/>
            <person name="Albersmeier A."/>
            <person name="Kalinowski J."/>
            <person name="Ruckert C."/>
        </authorList>
    </citation>
    <scope>NUCLEOTIDE SEQUENCE [LARGE SCALE GENOMIC DNA]</scope>
    <source>
        <strain evidence="7">Coryn-1</strain>
    </source>
</reference>
<evidence type="ECO:0000313" key="7">
    <source>
        <dbReference type="Proteomes" id="UP000015388"/>
    </source>
</evidence>
<dbReference type="PANTHER" id="PTHR46018:SF2">
    <property type="entry name" value="ZINC PHOSPHODIESTERASE ELAC PROTEIN 1"/>
    <property type="match status" value="1"/>
</dbReference>
<dbReference type="PANTHER" id="PTHR46018">
    <property type="entry name" value="ZINC PHOSPHODIESTERASE ELAC PROTEIN 1"/>
    <property type="match status" value="1"/>
</dbReference>
<accession>S5TFK1</accession>
<evidence type="ECO:0000256" key="3">
    <source>
        <dbReference type="ARBA" id="ARBA00022801"/>
    </source>
</evidence>
<keyword evidence="1" id="KW-0540">Nuclease</keyword>
<dbReference type="KEGG" id="cmd:B841_01115"/>
<dbReference type="SUPFAM" id="SSF56281">
    <property type="entry name" value="Metallo-hydrolase/oxidoreductase"/>
    <property type="match status" value="1"/>
</dbReference>
<feature type="signal peptide" evidence="4">
    <location>
        <begin position="1"/>
        <end position="25"/>
    </location>
</feature>
<dbReference type="InterPro" id="IPR001279">
    <property type="entry name" value="Metallo-B-lactamas"/>
</dbReference>
<sequence>MFTLRSRRTRAGLLCLGVASALALSACSTTDTTQTEAAADDSVAVAAAESSAGTVTREITANDFPVNVVESTHPAKDAPAEGELRVTLLGTGSPVPSTERFGFSILIQAGDMNYMVDAGRGAVVRLTQAGIEAGQLDGLILTHYHSDHVLSIDDLWMTGYVPAFGGRDDGDFMVYGPEGVGTIVDNLYAAFENDRQVRDADGELDIETTGIGWEEFSEEGVVLENDGLEVTMFDVQHDPANVILPSQGYRIDYGEHSVLISGDTIPHPNVVEYGTNVDLLIHEVAAFEDPDVLPQVISHHTTPEQAGEIFRDADPEMAVYTHFVNGIPGKVDGISDEEMIARTKENFDGDVVLGEDLMVFSITDDGIEMLDQQALSER</sequence>
<dbReference type="eggNOG" id="COG1234">
    <property type="taxonomic scope" value="Bacteria"/>
</dbReference>
<dbReference type="GO" id="GO:0042781">
    <property type="term" value="F:3'-tRNA processing endoribonuclease activity"/>
    <property type="evidence" value="ECO:0007669"/>
    <property type="project" value="TreeGrafter"/>
</dbReference>
<organism evidence="6 7">
    <name type="scientific">Corynebacterium maris DSM 45190</name>
    <dbReference type="NCBI Taxonomy" id="1224163"/>
    <lineage>
        <taxon>Bacteria</taxon>
        <taxon>Bacillati</taxon>
        <taxon>Actinomycetota</taxon>
        <taxon>Actinomycetes</taxon>
        <taxon>Mycobacteriales</taxon>
        <taxon>Corynebacteriaceae</taxon>
        <taxon>Corynebacterium</taxon>
    </lineage>
</organism>
<dbReference type="InterPro" id="IPR036866">
    <property type="entry name" value="RibonucZ/Hydroxyglut_hydro"/>
</dbReference>
<dbReference type="SMART" id="SM00849">
    <property type="entry name" value="Lactamase_B"/>
    <property type="match status" value="1"/>
</dbReference>
<dbReference type="HOGENOM" id="CLU_031317_0_2_11"/>
<evidence type="ECO:0000313" key="6">
    <source>
        <dbReference type="EMBL" id="AGS33706.1"/>
    </source>
</evidence>
<gene>
    <name evidence="6" type="ORF">B841_01115</name>
</gene>
<protein>
    <submittedName>
        <fullName evidence="6">Ribonuclease Z</fullName>
    </submittedName>
</protein>
<evidence type="ECO:0000256" key="1">
    <source>
        <dbReference type="ARBA" id="ARBA00022722"/>
    </source>
</evidence>
<evidence type="ECO:0000259" key="5">
    <source>
        <dbReference type="SMART" id="SM00849"/>
    </source>
</evidence>
<feature type="chain" id="PRO_5038411108" evidence="4">
    <location>
        <begin position="26"/>
        <end position="378"/>
    </location>
</feature>
<dbReference type="RefSeq" id="WP_020933641.1">
    <property type="nucleotide sequence ID" value="NC_021915.1"/>
</dbReference>
<evidence type="ECO:0000256" key="4">
    <source>
        <dbReference type="SAM" id="SignalP"/>
    </source>
</evidence>
<dbReference type="EMBL" id="CP003924">
    <property type="protein sequence ID" value="AGS33706.1"/>
    <property type="molecule type" value="Genomic_DNA"/>
</dbReference>
<dbReference type="Proteomes" id="UP000015388">
    <property type="component" value="Chromosome"/>
</dbReference>
<keyword evidence="4" id="KW-0732">Signal</keyword>
<name>S5TFK1_9CORY</name>
<dbReference type="PROSITE" id="PS51257">
    <property type="entry name" value="PROKAR_LIPOPROTEIN"/>
    <property type="match status" value="1"/>
</dbReference>
<keyword evidence="7" id="KW-1185">Reference proteome</keyword>
<dbReference type="OrthoDB" id="4137979at2"/>
<dbReference type="Gene3D" id="3.60.15.10">
    <property type="entry name" value="Ribonuclease Z/Hydroxyacylglutathione hydrolase-like"/>
    <property type="match status" value="1"/>
</dbReference>
<evidence type="ECO:0000256" key="2">
    <source>
        <dbReference type="ARBA" id="ARBA00022759"/>
    </source>
</evidence>
<feature type="domain" description="Metallo-beta-lactamase" evidence="5">
    <location>
        <begin position="101"/>
        <end position="300"/>
    </location>
</feature>
<keyword evidence="3" id="KW-0378">Hydrolase</keyword>
<dbReference type="AlphaFoldDB" id="S5TFK1"/>
<proteinExistence type="predicted"/>
<dbReference type="CDD" id="cd07719">
    <property type="entry name" value="arylsulfatase_AtsA-like_MBL-fold"/>
    <property type="match status" value="1"/>
</dbReference>
<dbReference type="InterPro" id="IPR044094">
    <property type="entry name" value="AtsA-like_MBL-fold"/>
</dbReference>
<dbReference type="PATRIC" id="fig|1224163.3.peg.224"/>
<dbReference type="STRING" id="1224163.B841_01115"/>
<keyword evidence="2" id="KW-0255">Endonuclease</keyword>
<dbReference type="Pfam" id="PF12706">
    <property type="entry name" value="Lactamase_B_2"/>
    <property type="match status" value="1"/>
</dbReference>